<evidence type="ECO:0000256" key="2">
    <source>
        <dbReference type="ARBA" id="ARBA00022723"/>
    </source>
</evidence>
<dbReference type="InterPro" id="IPR020891">
    <property type="entry name" value="UPF0758_CS"/>
</dbReference>
<dbReference type="GO" id="GO:0006508">
    <property type="term" value="P:proteolysis"/>
    <property type="evidence" value="ECO:0007669"/>
    <property type="project" value="UniProtKB-KW"/>
</dbReference>
<dbReference type="InterPro" id="IPR037518">
    <property type="entry name" value="MPN"/>
</dbReference>
<dbReference type="Pfam" id="PF04002">
    <property type="entry name" value="RadC"/>
    <property type="match status" value="1"/>
</dbReference>
<keyword evidence="3" id="KW-0378">Hydrolase</keyword>
<organism evidence="7 8">
    <name type="scientific">Desulfobulbus propionicus (strain ATCC 33891 / DSM 2032 / VKM B-1956 / 1pr3)</name>
    <dbReference type="NCBI Taxonomy" id="577650"/>
    <lineage>
        <taxon>Bacteria</taxon>
        <taxon>Pseudomonadati</taxon>
        <taxon>Thermodesulfobacteriota</taxon>
        <taxon>Desulfobulbia</taxon>
        <taxon>Desulfobulbales</taxon>
        <taxon>Desulfobulbaceae</taxon>
        <taxon>Desulfobulbus</taxon>
    </lineage>
</organism>
<proteinExistence type="predicted"/>
<dbReference type="KEGG" id="dpr:Despr_0135"/>
<evidence type="ECO:0000256" key="5">
    <source>
        <dbReference type="ARBA" id="ARBA00023049"/>
    </source>
</evidence>
<evidence type="ECO:0000313" key="7">
    <source>
        <dbReference type="EMBL" id="ADW16326.1"/>
    </source>
</evidence>
<keyword evidence="4" id="KW-0862">Zinc</keyword>
<dbReference type="GO" id="GO:0046872">
    <property type="term" value="F:metal ion binding"/>
    <property type="evidence" value="ECO:0007669"/>
    <property type="project" value="UniProtKB-KW"/>
</dbReference>
<dbReference type="PANTHER" id="PTHR30471:SF3">
    <property type="entry name" value="UPF0758 PROTEIN YEES-RELATED"/>
    <property type="match status" value="1"/>
</dbReference>
<dbReference type="PROSITE" id="PS01302">
    <property type="entry name" value="UPF0758"/>
    <property type="match status" value="1"/>
</dbReference>
<dbReference type="RefSeq" id="WP_015722874.1">
    <property type="nucleotide sequence ID" value="NC_014972.1"/>
</dbReference>
<dbReference type="PANTHER" id="PTHR30471">
    <property type="entry name" value="DNA REPAIR PROTEIN RADC"/>
    <property type="match status" value="1"/>
</dbReference>
<dbReference type="PROSITE" id="PS50249">
    <property type="entry name" value="MPN"/>
    <property type="match status" value="1"/>
</dbReference>
<keyword evidence="5" id="KW-0482">Metalloprotease</keyword>
<dbReference type="EMBL" id="CP002364">
    <property type="protein sequence ID" value="ADW16326.1"/>
    <property type="molecule type" value="Genomic_DNA"/>
</dbReference>
<evidence type="ECO:0000256" key="1">
    <source>
        <dbReference type="ARBA" id="ARBA00022670"/>
    </source>
</evidence>
<keyword evidence="8" id="KW-1185">Reference proteome</keyword>
<dbReference type="AlphaFoldDB" id="A0A7U3YJ25"/>
<dbReference type="InterPro" id="IPR025657">
    <property type="entry name" value="RadC_JAB"/>
</dbReference>
<evidence type="ECO:0000256" key="3">
    <source>
        <dbReference type="ARBA" id="ARBA00022801"/>
    </source>
</evidence>
<protein>
    <submittedName>
        <fullName evidence="7">DNA repair protein RadC</fullName>
    </submittedName>
</protein>
<accession>A0A7U3YJ25</accession>
<sequence>MLYSRDTSGCYQPASRDTILAAARRLSSCQLRRGAAITSPLAAREAIGLKLAGLEHESFACLFLDGRHQVLAWRELFHGSVNRTTVHPREIVKEALRLNAAAVILAHNHPSGSTLPSSEDIELTKALTEILAIIDVRVLDHLIVGEEIVALTETGHHQP</sequence>
<dbReference type="Gene3D" id="3.40.140.10">
    <property type="entry name" value="Cytidine Deaminase, domain 2"/>
    <property type="match status" value="1"/>
</dbReference>
<dbReference type="NCBIfam" id="TIGR00608">
    <property type="entry name" value="radc"/>
    <property type="match status" value="1"/>
</dbReference>
<gene>
    <name evidence="7" type="ordered locus">Despr_0135</name>
</gene>
<feature type="domain" description="MPN" evidence="6">
    <location>
        <begin position="36"/>
        <end position="157"/>
    </location>
</feature>
<keyword evidence="1" id="KW-0645">Protease</keyword>
<evidence type="ECO:0000313" key="8">
    <source>
        <dbReference type="Proteomes" id="UP000006365"/>
    </source>
</evidence>
<dbReference type="InterPro" id="IPR001405">
    <property type="entry name" value="UPF0758"/>
</dbReference>
<reference evidence="7 8" key="1">
    <citation type="journal article" date="2011" name="Stand. Genomic Sci.">
        <title>Complete genome sequence of Desulfobulbus propionicus type strain (1pr3).</title>
        <authorList>
            <person name="Pagani I."/>
            <person name="Lapidus A."/>
            <person name="Nolan M."/>
            <person name="Lucas S."/>
            <person name="Hammon N."/>
            <person name="Deshpande S."/>
            <person name="Cheng J.F."/>
            <person name="Chertkov O."/>
            <person name="Davenport K."/>
            <person name="Tapia R."/>
            <person name="Han C."/>
            <person name="Goodwin L."/>
            <person name="Pitluck S."/>
            <person name="Liolios K."/>
            <person name="Mavromatis K."/>
            <person name="Ivanova N."/>
            <person name="Mikhailova N."/>
            <person name="Pati A."/>
            <person name="Chen A."/>
            <person name="Palaniappan K."/>
            <person name="Land M."/>
            <person name="Hauser L."/>
            <person name="Chang Y.J."/>
            <person name="Jeffries C.D."/>
            <person name="Detter J.C."/>
            <person name="Brambilla E."/>
            <person name="Kannan K.P."/>
            <person name="Djao O.D."/>
            <person name="Rohde M."/>
            <person name="Pukall R."/>
            <person name="Spring S."/>
            <person name="Goker M."/>
            <person name="Sikorski J."/>
            <person name="Woyke T."/>
            <person name="Bristow J."/>
            <person name="Eisen J.A."/>
            <person name="Markowitz V."/>
            <person name="Hugenholtz P."/>
            <person name="Kyrpides N.C."/>
            <person name="Klenk H.P."/>
        </authorList>
    </citation>
    <scope>NUCLEOTIDE SEQUENCE [LARGE SCALE GENOMIC DNA]</scope>
    <source>
        <strain evidence="8">ATCC 33891 / DSM 2032 / 1pr3</strain>
    </source>
</reference>
<dbReference type="CDD" id="cd08071">
    <property type="entry name" value="MPN_DUF2466"/>
    <property type="match status" value="1"/>
</dbReference>
<keyword evidence="2" id="KW-0479">Metal-binding</keyword>
<evidence type="ECO:0000259" key="6">
    <source>
        <dbReference type="PROSITE" id="PS50249"/>
    </source>
</evidence>
<evidence type="ECO:0000256" key="4">
    <source>
        <dbReference type="ARBA" id="ARBA00022833"/>
    </source>
</evidence>
<name>A0A7U3YJ25_DESPD</name>
<dbReference type="SUPFAM" id="SSF102712">
    <property type="entry name" value="JAB1/MPN domain"/>
    <property type="match status" value="1"/>
</dbReference>
<dbReference type="Proteomes" id="UP000006365">
    <property type="component" value="Chromosome"/>
</dbReference>
<dbReference type="GO" id="GO:0008237">
    <property type="term" value="F:metallopeptidase activity"/>
    <property type="evidence" value="ECO:0007669"/>
    <property type="project" value="UniProtKB-KW"/>
</dbReference>